<keyword evidence="6" id="KW-0472">Membrane</keyword>
<evidence type="ECO:0000259" key="10">
    <source>
        <dbReference type="Pfam" id="PF05881"/>
    </source>
</evidence>
<name>A0A673NA15_9TELE</name>
<keyword evidence="3" id="KW-0597">Phosphoprotein</keyword>
<keyword evidence="5" id="KW-0694">RNA-binding</keyword>
<feature type="compositionally biased region" description="Basic and acidic residues" evidence="9">
    <location>
        <begin position="20"/>
        <end position="35"/>
    </location>
</feature>
<evidence type="ECO:0000313" key="12">
    <source>
        <dbReference type="Proteomes" id="UP000472270"/>
    </source>
</evidence>
<evidence type="ECO:0000256" key="5">
    <source>
        <dbReference type="ARBA" id="ARBA00022884"/>
    </source>
</evidence>
<dbReference type="KEGG" id="srx:107755574"/>
<dbReference type="Ensembl" id="ENSSRHT00000102454.1">
    <property type="protein sequence ID" value="ENSSRHP00000099752.1"/>
    <property type="gene ID" value="ENSSRHG00000048928.1"/>
</dbReference>
<evidence type="ECO:0000256" key="4">
    <source>
        <dbReference type="ARBA" id="ARBA00022801"/>
    </source>
</evidence>
<reference evidence="11" key="1">
    <citation type="submission" date="2025-05" db="UniProtKB">
        <authorList>
            <consortium name="Ensembl"/>
        </authorList>
    </citation>
    <scope>IDENTIFICATION</scope>
</reference>
<sequence>MDAEQNQEVPEAVAETQEVAMKREEKSEPKSKEVAPSEPPKAAPEPEKTPETEHSAVGLSEKEKAMDSETPPAKPSEPEVALEKSPEETPTAESSEKPPEPEQQKKSEEPQVQVNSEPEKQEEEAVKEMEPKKEEEPAKEAESKPIAVNEAKPEESDKGEETKTEGGEDKVQPEADGVEAKPPKEAETKQKEPELPLFFGWFLLPEEEERIKCATMDFLKTLDTLEAFKEHISEFTGEAEKEVDLEQYFQNPLQLHCTTKFCDYGKAEGAKEYAELQVVKESLAKSYELSVTALIVTPRTFGARVALTETQLKLWPEGADKEGVAPALLPSVEALPAGSRAHVTLGCSAGVEEVQTGLDLLEILALQKEGKEGTQVEMDLGTLTYLSEGRWFLALREPITADTTFTFAALVCAQGWLGMIWQAV</sequence>
<dbReference type="PANTHER" id="PTHR10156:SF0">
    <property type="entry name" value="2',3'-CYCLIC-NUCLEOTIDE 3'-PHOSPHODIESTERASE"/>
    <property type="match status" value="1"/>
</dbReference>
<accession>A0A673NA15</accession>
<evidence type="ECO:0000256" key="2">
    <source>
        <dbReference type="ARBA" id="ARBA00022481"/>
    </source>
</evidence>
<keyword evidence="8" id="KW-0636">Prenylation</keyword>
<dbReference type="AlphaFoldDB" id="A0A673NA15"/>
<evidence type="ECO:0000256" key="1">
    <source>
        <dbReference type="ARBA" id="ARBA00004635"/>
    </source>
</evidence>
<feature type="region of interest" description="Disordered" evidence="9">
    <location>
        <begin position="1"/>
        <end position="191"/>
    </location>
</feature>
<comment type="subcellular location">
    <subcellularLocation>
        <location evidence="1">Membrane</location>
        <topology evidence="1">Lipid-anchor</topology>
    </subcellularLocation>
</comment>
<keyword evidence="4" id="KW-0378">Hydrolase</keyword>
<keyword evidence="7" id="KW-0449">Lipoprotein</keyword>
<dbReference type="SUPFAM" id="SSF55144">
    <property type="entry name" value="LigT-like"/>
    <property type="match status" value="1"/>
</dbReference>
<dbReference type="InterPro" id="IPR047325">
    <property type="entry name" value="CNPase_cat"/>
</dbReference>
<dbReference type="GO" id="GO:0004113">
    <property type="term" value="F:2',3'-cyclic-nucleotide 3'-phosphodiesterase activity"/>
    <property type="evidence" value="ECO:0007669"/>
    <property type="project" value="InterPro"/>
</dbReference>
<feature type="compositionally biased region" description="Basic and acidic residues" evidence="9">
    <location>
        <begin position="94"/>
        <end position="109"/>
    </location>
</feature>
<keyword evidence="12" id="KW-1185">Reference proteome</keyword>
<dbReference type="PANTHER" id="PTHR10156">
    <property type="entry name" value="2',3'-CYCLIC-NUCLEOTIDE 3'-PHOSPHODIESTERASE"/>
    <property type="match status" value="1"/>
</dbReference>
<feature type="compositionally biased region" description="Basic and acidic residues" evidence="9">
    <location>
        <begin position="151"/>
        <end position="191"/>
    </location>
</feature>
<evidence type="ECO:0000313" key="11">
    <source>
        <dbReference type="Ensembl" id="ENSSRHP00000099752.1"/>
    </source>
</evidence>
<feature type="compositionally biased region" description="Basic and acidic residues" evidence="9">
    <location>
        <begin position="117"/>
        <end position="143"/>
    </location>
</feature>
<dbReference type="RefSeq" id="XP_016427935.1">
    <property type="nucleotide sequence ID" value="XM_016572449.1"/>
</dbReference>
<evidence type="ECO:0000256" key="7">
    <source>
        <dbReference type="ARBA" id="ARBA00023288"/>
    </source>
</evidence>
<evidence type="ECO:0000256" key="3">
    <source>
        <dbReference type="ARBA" id="ARBA00022553"/>
    </source>
</evidence>
<evidence type="ECO:0000256" key="6">
    <source>
        <dbReference type="ARBA" id="ARBA00023136"/>
    </source>
</evidence>
<dbReference type="Ensembl" id="ENSSRHT00000102453.1">
    <property type="protein sequence ID" value="ENSSRHP00000099751.1"/>
    <property type="gene ID" value="ENSSRHG00000048928.1"/>
</dbReference>
<dbReference type="Proteomes" id="UP000472270">
    <property type="component" value="Unassembled WGS sequence"/>
</dbReference>
<keyword evidence="2" id="KW-0488">Methylation</keyword>
<dbReference type="Pfam" id="PF05881">
    <property type="entry name" value="CNPase"/>
    <property type="match status" value="1"/>
</dbReference>
<dbReference type="OrthoDB" id="3231855at2759"/>
<feature type="domain" description="Cyclic nucleotide phosphodiesterase catalytic" evidence="10">
    <location>
        <begin position="195"/>
        <end position="406"/>
    </location>
</feature>
<dbReference type="GO" id="GO:0016020">
    <property type="term" value="C:membrane"/>
    <property type="evidence" value="ECO:0007669"/>
    <property type="project" value="UniProtKB-SubCell"/>
</dbReference>
<dbReference type="Gene3D" id="3.90.1740.10">
    <property type="entry name" value="2',3'-cyclic nucleotide 3'-phosphodiesterase superfamily"/>
    <property type="match status" value="1"/>
</dbReference>
<dbReference type="GO" id="GO:0009214">
    <property type="term" value="P:cyclic nucleotide catabolic process"/>
    <property type="evidence" value="ECO:0007669"/>
    <property type="project" value="InterPro"/>
</dbReference>
<dbReference type="InterPro" id="IPR009097">
    <property type="entry name" value="Cyclic_Pdiesterase"/>
</dbReference>
<protein>
    <submittedName>
        <fullName evidence="11">Uncharacterized LOC107755574</fullName>
    </submittedName>
</protein>
<dbReference type="GeneID" id="107755574"/>
<proteinExistence type="predicted"/>
<dbReference type="GO" id="GO:0005737">
    <property type="term" value="C:cytoplasm"/>
    <property type="evidence" value="ECO:0007669"/>
    <property type="project" value="TreeGrafter"/>
</dbReference>
<organism evidence="11 12">
    <name type="scientific">Sinocyclocheilus rhinocerous</name>
    <dbReference type="NCBI Taxonomy" id="307959"/>
    <lineage>
        <taxon>Eukaryota</taxon>
        <taxon>Metazoa</taxon>
        <taxon>Chordata</taxon>
        <taxon>Craniata</taxon>
        <taxon>Vertebrata</taxon>
        <taxon>Euteleostomi</taxon>
        <taxon>Actinopterygii</taxon>
        <taxon>Neopterygii</taxon>
        <taxon>Teleostei</taxon>
        <taxon>Ostariophysi</taxon>
        <taxon>Cypriniformes</taxon>
        <taxon>Cyprinidae</taxon>
        <taxon>Cyprininae</taxon>
        <taxon>Sinocyclocheilus</taxon>
    </lineage>
</organism>
<dbReference type="InterPro" id="IPR008431">
    <property type="entry name" value="CNPase"/>
</dbReference>
<gene>
    <name evidence="11" type="primary">LOC107755574</name>
</gene>
<dbReference type="GO" id="GO:0003723">
    <property type="term" value="F:RNA binding"/>
    <property type="evidence" value="ECO:0007669"/>
    <property type="project" value="UniProtKB-KW"/>
</dbReference>
<evidence type="ECO:0000256" key="9">
    <source>
        <dbReference type="SAM" id="MobiDB-lite"/>
    </source>
</evidence>
<evidence type="ECO:0000256" key="8">
    <source>
        <dbReference type="ARBA" id="ARBA00023289"/>
    </source>
</evidence>
<feature type="compositionally biased region" description="Basic and acidic residues" evidence="9">
    <location>
        <begin position="44"/>
        <end position="67"/>
    </location>
</feature>